<dbReference type="InterPro" id="IPR028037">
    <property type="entry name" value="Antitoxin_Rv0909/MT0933"/>
</dbReference>
<sequence length="83" mass="8564">MGIFDSAKDLAAQHPDKVDLGVEKLGDAVDAKTDGKHAEHVDRAQDLARDHLTGTAATPGEAPAEDPVGEEPLPEAADPENAG</sequence>
<feature type="compositionally biased region" description="Acidic residues" evidence="1">
    <location>
        <begin position="63"/>
        <end position="73"/>
    </location>
</feature>
<name>A0A0G3GT87_9CORY</name>
<dbReference type="PATRIC" id="fig|1050174.4.peg.187"/>
<dbReference type="Proteomes" id="UP000035368">
    <property type="component" value="Chromosome"/>
</dbReference>
<keyword evidence="3" id="KW-1185">Reference proteome</keyword>
<evidence type="ECO:0000313" key="3">
    <source>
        <dbReference type="Proteomes" id="UP000035368"/>
    </source>
</evidence>
<proteinExistence type="predicted"/>
<accession>A0A0G3GT87</accession>
<feature type="region of interest" description="Disordered" evidence="1">
    <location>
        <begin position="31"/>
        <end position="83"/>
    </location>
</feature>
<dbReference type="Pfam" id="PF14013">
    <property type="entry name" value="MT0933_antitox"/>
    <property type="match status" value="1"/>
</dbReference>
<organism evidence="2 3">
    <name type="scientific">Corynebacterium epidermidicanis</name>
    <dbReference type="NCBI Taxonomy" id="1050174"/>
    <lineage>
        <taxon>Bacteria</taxon>
        <taxon>Bacillati</taxon>
        <taxon>Actinomycetota</taxon>
        <taxon>Actinomycetes</taxon>
        <taxon>Mycobacteriales</taxon>
        <taxon>Corynebacteriaceae</taxon>
        <taxon>Corynebacterium</taxon>
    </lineage>
</organism>
<protein>
    <submittedName>
        <fullName evidence="2">Antitoxin protein</fullName>
    </submittedName>
</protein>
<feature type="compositionally biased region" description="Low complexity" evidence="1">
    <location>
        <begin position="53"/>
        <end position="62"/>
    </location>
</feature>
<dbReference type="EMBL" id="CP011541">
    <property type="protein sequence ID" value="AKK02072.1"/>
    <property type="molecule type" value="Genomic_DNA"/>
</dbReference>
<dbReference type="AlphaFoldDB" id="A0A0G3GT87"/>
<gene>
    <name evidence="2" type="ORF">CEPID_00890</name>
</gene>
<evidence type="ECO:0000313" key="2">
    <source>
        <dbReference type="EMBL" id="AKK02072.1"/>
    </source>
</evidence>
<dbReference type="RefSeq" id="WP_047239360.1">
    <property type="nucleotide sequence ID" value="NZ_CP011541.1"/>
</dbReference>
<dbReference type="STRING" id="1050174.CEPID_00890"/>
<dbReference type="KEGG" id="cei:CEPID_00890"/>
<dbReference type="OrthoDB" id="4843846at2"/>
<feature type="compositionally biased region" description="Basic and acidic residues" evidence="1">
    <location>
        <begin position="31"/>
        <end position="52"/>
    </location>
</feature>
<evidence type="ECO:0000256" key="1">
    <source>
        <dbReference type="SAM" id="MobiDB-lite"/>
    </source>
</evidence>
<reference evidence="2 3" key="1">
    <citation type="submission" date="2015-05" db="EMBL/GenBank/DDBJ databases">
        <title>Complete genome sequence of Corynebacterium epidermidicanis DSM 45586, isolated from the skin of a dog suffering from pruritus.</title>
        <authorList>
            <person name="Ruckert C."/>
            <person name="Albersmeier A."/>
            <person name="Winkler A."/>
            <person name="Tauch A."/>
        </authorList>
    </citation>
    <scope>NUCLEOTIDE SEQUENCE [LARGE SCALE GENOMIC DNA]</scope>
    <source>
        <strain evidence="2 3">DSM 45586</strain>
    </source>
</reference>